<feature type="transmembrane region" description="Helical" evidence="9">
    <location>
        <begin position="141"/>
        <end position="165"/>
    </location>
</feature>
<dbReference type="InterPro" id="IPR028945">
    <property type="entry name" value="Get1"/>
</dbReference>
<dbReference type="InterPro" id="IPR005772">
    <property type="entry name" value="ATPase_V1-cplx_fsu_euk"/>
</dbReference>
<sequence>MASGGATSAPTVFGGKSKIMAVIGDEDTVTGFLLGGIGELHAKTRKPNFLIVDKNTKASDIDDTFKSFLNRDDIGIILISQYIAEMIRGTVEGHDKNVPAVLEIPSKEHPYDPSKDSILRRARIFILKMSLDTLLIPAVNWSLFLLTSLVICLRTYAPLICIWILNQFYSPSMTIDALTNELKNVTCELKTISPQDEFAAYSRKERQRNSLVERLKTERNNIETKQKTLLTYIRTILNIGTVFIMIFLTIQTRRTDRTFLFYFPFFRFPLVIWIMALNTFVNTVTKIYLRYLTNKKSAEK</sequence>
<dbReference type="InterPro" id="IPR029012">
    <property type="entry name" value="Helix_hairpin_bin_sf"/>
</dbReference>
<evidence type="ECO:0000256" key="2">
    <source>
        <dbReference type="ARBA" id="ARBA00017951"/>
    </source>
</evidence>
<keyword evidence="8" id="KW-0175">Coiled coil</keyword>
<keyword evidence="3" id="KW-0813">Transport</keyword>
<accession>A0A819WTY0</accession>
<proteinExistence type="inferred from homology"/>
<dbReference type="Gene3D" id="1.10.287.660">
    <property type="entry name" value="Helix hairpin bin"/>
    <property type="match status" value="1"/>
</dbReference>
<evidence type="ECO:0000313" key="14">
    <source>
        <dbReference type="Proteomes" id="UP000663851"/>
    </source>
</evidence>
<keyword evidence="5" id="KW-0406">Ion transport</keyword>
<evidence type="ECO:0000256" key="7">
    <source>
        <dbReference type="ARBA" id="ARBA00033006"/>
    </source>
</evidence>
<dbReference type="PANTHER" id="PTHR13861">
    <property type="entry name" value="VACUOLAR ATP SYNTHASE SUBUNIT F"/>
    <property type="match status" value="1"/>
</dbReference>
<dbReference type="Pfam" id="PF01990">
    <property type="entry name" value="ATP-synt_F"/>
    <property type="match status" value="1"/>
</dbReference>
<feature type="transmembrane region" description="Helical" evidence="9">
    <location>
        <begin position="229"/>
        <end position="250"/>
    </location>
</feature>
<dbReference type="NCBIfam" id="TIGR01101">
    <property type="entry name" value="V_ATP_synt_F"/>
    <property type="match status" value="1"/>
</dbReference>
<keyword evidence="4" id="KW-0375">Hydrogen ion transport</keyword>
<dbReference type="EMBL" id="CAJOBO010000105">
    <property type="protein sequence ID" value="CAF4130458.1"/>
    <property type="molecule type" value="Genomic_DNA"/>
</dbReference>
<feature type="coiled-coil region" evidence="8">
    <location>
        <begin position="201"/>
        <end position="228"/>
    </location>
</feature>
<evidence type="ECO:0000256" key="3">
    <source>
        <dbReference type="ARBA" id="ARBA00022448"/>
    </source>
</evidence>
<reference evidence="10" key="1">
    <citation type="submission" date="2021-02" db="EMBL/GenBank/DDBJ databases">
        <authorList>
            <person name="Nowell W R."/>
        </authorList>
    </citation>
    <scope>NUCLEOTIDE SEQUENCE</scope>
</reference>
<keyword evidence="9" id="KW-1133">Transmembrane helix</keyword>
<feature type="transmembrane region" description="Helical" evidence="9">
    <location>
        <begin position="270"/>
        <end position="289"/>
    </location>
</feature>
<dbReference type="FunFam" id="3.40.50.10580:FF:000001">
    <property type="entry name" value="V-type proton ATPase subunit F"/>
    <property type="match status" value="1"/>
</dbReference>
<comment type="caution">
    <text evidence="10">The sequence shown here is derived from an EMBL/GenBank/DDBJ whole genome shotgun (WGS) entry which is preliminary data.</text>
</comment>
<dbReference type="InterPro" id="IPR008218">
    <property type="entry name" value="ATPase_V1-cplx_f_g_su"/>
</dbReference>
<evidence type="ECO:0000313" key="13">
    <source>
        <dbReference type="EMBL" id="CAF4747935.1"/>
    </source>
</evidence>
<evidence type="ECO:0000256" key="5">
    <source>
        <dbReference type="ARBA" id="ARBA00023065"/>
    </source>
</evidence>
<dbReference type="Proteomes" id="UP000663873">
    <property type="component" value="Unassembled WGS sequence"/>
</dbReference>
<dbReference type="EMBL" id="CAJOBS010001628">
    <property type="protein sequence ID" value="CAF4747935.1"/>
    <property type="molecule type" value="Genomic_DNA"/>
</dbReference>
<gene>
    <name evidence="10" type="ORF">HFQ381_LOCUS3031</name>
    <name evidence="12" type="ORF">QYT958_LOCUS11503</name>
    <name evidence="13" type="ORF">TOA249_LOCUS20165</name>
    <name evidence="11" type="ORF">UJA718_LOCUS2286</name>
</gene>
<evidence type="ECO:0000256" key="1">
    <source>
        <dbReference type="ARBA" id="ARBA00010148"/>
    </source>
</evidence>
<dbReference type="InterPro" id="IPR036906">
    <property type="entry name" value="ATPase_V1_fsu_sf"/>
</dbReference>
<dbReference type="GO" id="GO:0071816">
    <property type="term" value="P:tail-anchored membrane protein insertion into ER membrane"/>
    <property type="evidence" value="ECO:0007669"/>
    <property type="project" value="InterPro"/>
</dbReference>
<dbReference type="Proteomes" id="UP000663851">
    <property type="component" value="Unassembled WGS sequence"/>
</dbReference>
<evidence type="ECO:0000313" key="15">
    <source>
        <dbReference type="Proteomes" id="UP000663873"/>
    </source>
</evidence>
<keyword evidence="9" id="KW-0472">Membrane</keyword>
<organism evidence="10 14">
    <name type="scientific">Rotaria socialis</name>
    <dbReference type="NCBI Taxonomy" id="392032"/>
    <lineage>
        <taxon>Eukaryota</taxon>
        <taxon>Metazoa</taxon>
        <taxon>Spiralia</taxon>
        <taxon>Gnathifera</taxon>
        <taxon>Rotifera</taxon>
        <taxon>Eurotatoria</taxon>
        <taxon>Bdelloidea</taxon>
        <taxon>Philodinida</taxon>
        <taxon>Philodinidae</taxon>
        <taxon>Rotaria</taxon>
    </lineage>
</organism>
<dbReference type="Gene3D" id="3.40.50.10580">
    <property type="entry name" value="ATPase, V1 complex, subunit F"/>
    <property type="match status" value="1"/>
</dbReference>
<name>A0A819WTY0_9BILA</name>
<protein>
    <recommendedName>
        <fullName evidence="2">Guided entry of tail-anchored proteins factor 1</fullName>
    </recommendedName>
    <alternativeName>
        <fullName evidence="6">Tail-anchored protein insertion receptor WRB</fullName>
    </alternativeName>
    <alternativeName>
        <fullName evidence="7">Tryptophan-rich basic protein</fullName>
    </alternativeName>
</protein>
<dbReference type="Proteomes" id="UP000663848">
    <property type="component" value="Unassembled WGS sequence"/>
</dbReference>
<dbReference type="GO" id="GO:0046961">
    <property type="term" value="F:proton-transporting ATPase activity, rotational mechanism"/>
    <property type="evidence" value="ECO:0007669"/>
    <property type="project" value="InterPro"/>
</dbReference>
<evidence type="ECO:0000256" key="6">
    <source>
        <dbReference type="ARBA" id="ARBA00032437"/>
    </source>
</evidence>
<dbReference type="EMBL" id="CAJOBR010001347">
    <property type="protein sequence ID" value="CAF4600291.1"/>
    <property type="molecule type" value="Genomic_DNA"/>
</dbReference>
<keyword evidence="15" id="KW-1185">Reference proteome</keyword>
<evidence type="ECO:0000313" key="12">
    <source>
        <dbReference type="EMBL" id="CAF4600291.1"/>
    </source>
</evidence>
<keyword evidence="9" id="KW-0812">Transmembrane</keyword>
<comment type="similarity">
    <text evidence="1">Belongs to the V-ATPase F subunit family.</text>
</comment>
<dbReference type="Pfam" id="PF04420">
    <property type="entry name" value="CHD5"/>
    <property type="match status" value="1"/>
</dbReference>
<dbReference type="PANTHER" id="PTHR13861:SF2">
    <property type="entry name" value="V-TYPE PROTON ATPASE SUBUNIT F"/>
    <property type="match status" value="1"/>
</dbReference>
<dbReference type="GO" id="GO:0033180">
    <property type="term" value="C:proton-transporting V-type ATPase, V1 domain"/>
    <property type="evidence" value="ECO:0007669"/>
    <property type="project" value="InterPro"/>
</dbReference>
<dbReference type="AlphaFoldDB" id="A0A819WTY0"/>
<evidence type="ECO:0000256" key="8">
    <source>
        <dbReference type="SAM" id="Coils"/>
    </source>
</evidence>
<dbReference type="SUPFAM" id="SSF159468">
    <property type="entry name" value="AtpF-like"/>
    <property type="match status" value="1"/>
</dbReference>
<evidence type="ECO:0000256" key="9">
    <source>
        <dbReference type="SAM" id="Phobius"/>
    </source>
</evidence>
<evidence type="ECO:0000313" key="11">
    <source>
        <dbReference type="EMBL" id="CAF4131754.1"/>
    </source>
</evidence>
<evidence type="ECO:0000256" key="4">
    <source>
        <dbReference type="ARBA" id="ARBA00022781"/>
    </source>
</evidence>
<dbReference type="Proteomes" id="UP000663838">
    <property type="component" value="Unassembled WGS sequence"/>
</dbReference>
<evidence type="ECO:0000313" key="10">
    <source>
        <dbReference type="EMBL" id="CAF4130458.1"/>
    </source>
</evidence>
<dbReference type="EMBL" id="CAJOBP010000152">
    <property type="protein sequence ID" value="CAF4131754.1"/>
    <property type="molecule type" value="Genomic_DNA"/>
</dbReference>